<evidence type="ECO:0000313" key="3">
    <source>
        <dbReference type="Proteomes" id="UP000078287"/>
    </source>
</evidence>
<dbReference type="Proteomes" id="UP000078287">
    <property type="component" value="Unassembled WGS sequence"/>
</dbReference>
<evidence type="ECO:0000259" key="1">
    <source>
        <dbReference type="PROSITE" id="PS51707"/>
    </source>
</evidence>
<dbReference type="Gene3D" id="2.40.320.10">
    <property type="entry name" value="Hypothetical Protein Pfu-838710-001"/>
    <property type="match status" value="1"/>
</dbReference>
<sequence>MEIEAKYKISAADLDRLAALSALGPYTLRTLAGEQQRNTYYDSVDGRLALARYGLRVRQIGNRSIITLKGPARVDENGVHHRAEFEFPGDDPDPAHWPAGPARDLAQALLLGAPVRPLLKIETSRRIIHAVRDGQDRVELCLDRGTIYAGKKQAPICELELEVLPAGSVYDLTELANALRALMKITPERQSKLERGMALLQR</sequence>
<dbReference type="PROSITE" id="PS51707">
    <property type="entry name" value="CYTH"/>
    <property type="match status" value="1"/>
</dbReference>
<dbReference type="EMBL" id="LWQS01000032">
    <property type="protein sequence ID" value="OAN48353.1"/>
    <property type="molecule type" value="Genomic_DNA"/>
</dbReference>
<reference evidence="2 3" key="1">
    <citation type="submission" date="2016-04" db="EMBL/GenBank/DDBJ databases">
        <title>Chloroflexus islandicus sp. nov., a thermophilic filamentous anoxygenic phototrophic bacterium from geyser Strokkur (Iceland).</title>
        <authorList>
            <person name="Gaisin V.A."/>
            <person name="Kalashnikov A.M."/>
            <person name="Sukhacheva M.V."/>
            <person name="Grouzdev D.S."/>
            <person name="Ivanov T.M."/>
            <person name="Kuznetsov B."/>
            <person name="Gorlenko V.M."/>
        </authorList>
    </citation>
    <scope>NUCLEOTIDE SEQUENCE [LARGE SCALE GENOMIC DNA]</scope>
    <source>
        <strain evidence="3">isl-2</strain>
    </source>
</reference>
<dbReference type="InterPro" id="IPR039013">
    <property type="entry name" value="YgiF"/>
</dbReference>
<feature type="domain" description="CYTH" evidence="1">
    <location>
        <begin position="1"/>
        <end position="202"/>
    </location>
</feature>
<dbReference type="STRING" id="1707952.A6A03_08195"/>
<accession>A0A178MIG8</accession>
<gene>
    <name evidence="2" type="ORF">A6A03_08195</name>
</gene>
<keyword evidence="3" id="KW-1185">Reference proteome</keyword>
<dbReference type="GO" id="GO:0046872">
    <property type="term" value="F:metal ion binding"/>
    <property type="evidence" value="ECO:0007669"/>
    <property type="project" value="TreeGrafter"/>
</dbReference>
<evidence type="ECO:0000313" key="2">
    <source>
        <dbReference type="EMBL" id="OAN48353.1"/>
    </source>
</evidence>
<dbReference type="Pfam" id="PF01928">
    <property type="entry name" value="CYTH"/>
    <property type="match status" value="1"/>
</dbReference>
<protein>
    <recommendedName>
        <fullName evidence="1">CYTH domain-containing protein</fullName>
    </recommendedName>
</protein>
<dbReference type="InterPro" id="IPR033469">
    <property type="entry name" value="CYTH-like_dom_sf"/>
</dbReference>
<dbReference type="SUPFAM" id="SSF55154">
    <property type="entry name" value="CYTH-like phosphatases"/>
    <property type="match status" value="1"/>
</dbReference>
<dbReference type="InterPro" id="IPR023577">
    <property type="entry name" value="CYTH_domain"/>
</dbReference>
<name>A0A178MIG8_9CHLR</name>
<proteinExistence type="predicted"/>
<dbReference type="OrthoDB" id="3034217at2"/>
<dbReference type="PANTHER" id="PTHR39569:SF1">
    <property type="entry name" value="INORGANIC TRIPHOSPHATASE"/>
    <property type="match status" value="1"/>
</dbReference>
<dbReference type="AlphaFoldDB" id="A0A178MIG8"/>
<organism evidence="2 3">
    <name type="scientific">Chloroflexus islandicus</name>
    <dbReference type="NCBI Taxonomy" id="1707952"/>
    <lineage>
        <taxon>Bacteria</taxon>
        <taxon>Bacillati</taxon>
        <taxon>Chloroflexota</taxon>
        <taxon>Chloroflexia</taxon>
        <taxon>Chloroflexales</taxon>
        <taxon>Chloroflexineae</taxon>
        <taxon>Chloroflexaceae</taxon>
        <taxon>Chloroflexus</taxon>
    </lineage>
</organism>
<comment type="caution">
    <text evidence="2">The sequence shown here is derived from an EMBL/GenBank/DDBJ whole genome shotgun (WGS) entry which is preliminary data.</text>
</comment>
<dbReference type="GO" id="GO:0050355">
    <property type="term" value="F:inorganic triphosphate phosphatase activity"/>
    <property type="evidence" value="ECO:0007669"/>
    <property type="project" value="InterPro"/>
</dbReference>
<dbReference type="SMART" id="SM01118">
    <property type="entry name" value="CYTH"/>
    <property type="match status" value="1"/>
</dbReference>
<dbReference type="PANTHER" id="PTHR39569">
    <property type="entry name" value="INORGANIC TRIPHOSPHATASE"/>
    <property type="match status" value="1"/>
</dbReference>
<dbReference type="RefSeq" id="WP_066783051.1">
    <property type="nucleotide sequence ID" value="NZ_LWQS01000032.1"/>
</dbReference>